<dbReference type="EMBL" id="CM016557">
    <property type="protein sequence ID" value="TKW10385.1"/>
    <property type="molecule type" value="Genomic_DNA"/>
</dbReference>
<evidence type="ECO:0000313" key="3">
    <source>
        <dbReference type="Proteomes" id="UP000298652"/>
    </source>
</evidence>
<gene>
    <name evidence="2" type="ORF">SEVIR_6G161000v2</name>
</gene>
<feature type="compositionally biased region" description="Basic residues" evidence="1">
    <location>
        <begin position="130"/>
        <end position="149"/>
    </location>
</feature>
<keyword evidence="3" id="KW-1185">Reference proteome</keyword>
<evidence type="ECO:0000256" key="1">
    <source>
        <dbReference type="SAM" id="MobiDB-lite"/>
    </source>
</evidence>
<organism evidence="2 3">
    <name type="scientific">Setaria viridis</name>
    <name type="common">Green bristlegrass</name>
    <name type="synonym">Setaria italica subsp. viridis</name>
    <dbReference type="NCBI Taxonomy" id="4556"/>
    <lineage>
        <taxon>Eukaryota</taxon>
        <taxon>Viridiplantae</taxon>
        <taxon>Streptophyta</taxon>
        <taxon>Embryophyta</taxon>
        <taxon>Tracheophyta</taxon>
        <taxon>Spermatophyta</taxon>
        <taxon>Magnoliopsida</taxon>
        <taxon>Liliopsida</taxon>
        <taxon>Poales</taxon>
        <taxon>Poaceae</taxon>
        <taxon>PACMAD clade</taxon>
        <taxon>Panicoideae</taxon>
        <taxon>Panicodae</taxon>
        <taxon>Paniceae</taxon>
        <taxon>Cenchrinae</taxon>
        <taxon>Setaria</taxon>
    </lineage>
</organism>
<name>A0A4U6U783_SETVI</name>
<reference evidence="2" key="1">
    <citation type="submission" date="2019-03" db="EMBL/GenBank/DDBJ databases">
        <title>WGS assembly of Setaria viridis.</title>
        <authorList>
            <person name="Huang P."/>
            <person name="Jenkins J."/>
            <person name="Grimwood J."/>
            <person name="Barry K."/>
            <person name="Healey A."/>
            <person name="Mamidi S."/>
            <person name="Sreedasyam A."/>
            <person name="Shu S."/>
            <person name="Feldman M."/>
            <person name="Wu J."/>
            <person name="Yu Y."/>
            <person name="Chen C."/>
            <person name="Johnson J."/>
            <person name="Rokhsar D."/>
            <person name="Baxter I."/>
            <person name="Schmutz J."/>
            <person name="Brutnell T."/>
            <person name="Kellogg E."/>
        </authorList>
    </citation>
    <scope>NUCLEOTIDE SEQUENCE [LARGE SCALE GENOMIC DNA]</scope>
</reference>
<dbReference type="Proteomes" id="UP000298652">
    <property type="component" value="Chromosome 6"/>
</dbReference>
<dbReference type="Gramene" id="TKW10385">
    <property type="protein sequence ID" value="TKW10385"/>
    <property type="gene ID" value="SEVIR_6G161000v2"/>
</dbReference>
<feature type="region of interest" description="Disordered" evidence="1">
    <location>
        <begin position="29"/>
        <end position="87"/>
    </location>
</feature>
<dbReference type="AlphaFoldDB" id="A0A4U6U783"/>
<feature type="compositionally biased region" description="Basic residues" evidence="1">
    <location>
        <begin position="58"/>
        <end position="76"/>
    </location>
</feature>
<protein>
    <submittedName>
        <fullName evidence="2">Uncharacterized protein</fullName>
    </submittedName>
</protein>
<feature type="region of interest" description="Disordered" evidence="1">
    <location>
        <begin position="123"/>
        <end position="159"/>
    </location>
</feature>
<evidence type="ECO:0000313" key="2">
    <source>
        <dbReference type="EMBL" id="TKW10385.1"/>
    </source>
</evidence>
<proteinExistence type="predicted"/>
<sequence>MEPTIGSLRVAVVLVDPSTTAAVLRVQTRSSVSGLPVPESSLPHRPPSPVPLSQSRSLKNRRRSNNKKKNRRRRRAPAWGKTAASSTRGALRARAILLRLPPRPHPLRLRPLTPPFLDPLLPSWVDPSFRRRPRPRRRSSGPRTPRRKSGGPLRQSRPRRVVVKGREGVVDADTVVKGLDGGVFALGPCAGRLDSQLIVGKVQTRN</sequence>
<accession>A0A4U6U783</accession>